<organism evidence="1">
    <name type="scientific">Desulfofervidus auxilii</name>
    <dbReference type="NCBI Taxonomy" id="1621989"/>
    <lineage>
        <taxon>Bacteria</taxon>
        <taxon>Pseudomonadati</taxon>
        <taxon>Thermodesulfobacteriota</taxon>
        <taxon>Candidatus Desulfofervidia</taxon>
        <taxon>Candidatus Desulfofervidales</taxon>
        <taxon>Candidatus Desulfofervidaceae</taxon>
        <taxon>Candidatus Desulfofervidus</taxon>
    </lineage>
</organism>
<dbReference type="SUPFAM" id="SSF56935">
    <property type="entry name" value="Porins"/>
    <property type="match status" value="1"/>
</dbReference>
<name>A0A7C0Y716_DESA2</name>
<comment type="caution">
    <text evidence="1">The sequence shown here is derived from an EMBL/GenBank/DDBJ whole genome shotgun (WGS) entry which is preliminary data.</text>
</comment>
<dbReference type="EMBL" id="DRBS01000391">
    <property type="protein sequence ID" value="HDD45289.1"/>
    <property type="molecule type" value="Genomic_DNA"/>
</dbReference>
<evidence type="ECO:0000313" key="1">
    <source>
        <dbReference type="EMBL" id="HDD45289.1"/>
    </source>
</evidence>
<dbReference type="Proteomes" id="UP000886289">
    <property type="component" value="Unassembled WGS sequence"/>
</dbReference>
<proteinExistence type="predicted"/>
<gene>
    <name evidence="1" type="ORF">ENG63_10600</name>
</gene>
<dbReference type="AlphaFoldDB" id="A0A7C0Y716"/>
<protein>
    <submittedName>
        <fullName evidence="1">Uncharacterized protein</fullName>
    </submittedName>
</protein>
<accession>A0A7C0Y716</accession>
<reference evidence="1" key="1">
    <citation type="journal article" date="2020" name="mSystems">
        <title>Genome- and Community-Level Interaction Insights into Carbon Utilization and Element Cycling Functions of Hydrothermarchaeota in Hydrothermal Sediment.</title>
        <authorList>
            <person name="Zhou Z."/>
            <person name="Liu Y."/>
            <person name="Xu W."/>
            <person name="Pan J."/>
            <person name="Luo Z.H."/>
            <person name="Li M."/>
        </authorList>
    </citation>
    <scope>NUCLEOTIDE SEQUENCE [LARGE SCALE GENOMIC DNA]</scope>
    <source>
        <strain evidence="1">HyVt-233</strain>
    </source>
</reference>
<sequence>MFFVSLANILYGAQYKVIPSFSLRQSYDDNIYLYWRGKKDDFVTYIRPKILASINTEKTKINTEAQVNILRYADETNLNTEEQIYRIGLSHLKTERLTLALNGRYIRDTTLESEWTETGIGLERNIRKNYSGDGLISYSLTEKSLITFSSFYMQSDYESSVYIDYWYTGGNLAYEYHLSDGRISLISRLGYNYFKSDLGRTHNVLFFGGIDYMFSEKTQISGFLGLRYSDSKVRLKRYMIFYFLNYPIIMPYTETKREKGVGALLNISFSKEMEKGTFFIGIERDITPSVIGEMIFRGRVYGKIDYNFTERLKGIFYASYYRGETSGDVKTLDYYSYDVRPSMQFFLTKNFSVELAYLRQFYKSRLTDFKAKRNVIFLGINWSKLYLWQ</sequence>